<proteinExistence type="predicted"/>
<feature type="region of interest" description="Disordered" evidence="1">
    <location>
        <begin position="529"/>
        <end position="600"/>
    </location>
</feature>
<dbReference type="AlphaFoldDB" id="A0A067QLW2"/>
<dbReference type="OrthoDB" id="2564267at2759"/>
<evidence type="ECO:0000256" key="1">
    <source>
        <dbReference type="SAM" id="MobiDB-lite"/>
    </source>
</evidence>
<reference evidence="3" key="1">
    <citation type="journal article" date="2014" name="Proc. Natl. Acad. Sci. U.S.A.">
        <title>Extensive sampling of basidiomycete genomes demonstrates inadequacy of the white-rot/brown-rot paradigm for wood decay fungi.</title>
        <authorList>
            <person name="Riley R."/>
            <person name="Salamov A.A."/>
            <person name="Brown D.W."/>
            <person name="Nagy L.G."/>
            <person name="Floudas D."/>
            <person name="Held B.W."/>
            <person name="Levasseur A."/>
            <person name="Lombard V."/>
            <person name="Morin E."/>
            <person name="Otillar R."/>
            <person name="Lindquist E.A."/>
            <person name="Sun H."/>
            <person name="LaButti K.M."/>
            <person name="Schmutz J."/>
            <person name="Jabbour D."/>
            <person name="Luo H."/>
            <person name="Baker S.E."/>
            <person name="Pisabarro A.G."/>
            <person name="Walton J.D."/>
            <person name="Blanchette R.A."/>
            <person name="Henrissat B."/>
            <person name="Martin F."/>
            <person name="Cullen D."/>
            <person name="Hibbett D.S."/>
            <person name="Grigoriev I.V."/>
        </authorList>
    </citation>
    <scope>NUCLEOTIDE SEQUENCE [LARGE SCALE GENOMIC DNA]</scope>
    <source>
        <strain evidence="3">MUCL 33604</strain>
    </source>
</reference>
<feature type="compositionally biased region" description="Low complexity" evidence="1">
    <location>
        <begin position="160"/>
        <end position="171"/>
    </location>
</feature>
<feature type="region of interest" description="Disordered" evidence="1">
    <location>
        <begin position="237"/>
        <end position="339"/>
    </location>
</feature>
<sequence>MSAFSRLQLAAALLEYDNDPTNPDAPHRSAHDSAIFAHLRRNAPRPAAMSRKSTDYLSVALPTDAGSVVGRESVAETRRSRQSLDALRNPFSQTGEVEEPEEEEEDEDENLDIDLASWGLDAFVPKEKGSKSSRKSKIAPLPNPHPARVQPGYAEEVHGRSSLSKRSMSLSGYDNFGEGGAFLDAGSSPPPHPPHDTQRRHSVGSALDEMPIASPRPMHGRQSSGHVLIENIPVTPPLHSVPFPSRSPPPSVLNEFGGPGDADFSIRPPSPDRASRFDPKSAGHSRVVSNATMGTMTSKALLGDENNPFSVRPPSTTRSSRFDPKVANRGRTTSNGSLGTQMLLDNESVADQEYGRERRYSKWDLMRPKVLVMPSPLQGTVSTAPPTQEKGRDGFMLSTDGTPLPPGARSARRSAVLSTIQPLAPVASNAFTPNPRASLTLSQLTFRQTLMVDGQRDVAYADIDEDLPRATTEGEQIRAPSPVVEEPPPPPVPVVQIVEEPADDAPRRPAGKLFGKSLIDDLEARKAEMRGKQRTFRGDDRPSMMARNPMQRSSTLVDPTELRVRPPTQHVDSFGSQKSAPELARRNSAGPKPLLNFDDDGKLAANRLGVEARSPKSRSVFGVDTIWEREMARLKDIEARERLEEEVRRKREEEEDARNPRKKKGKDKKNQKAISEHSPSPVAPSPSPSPILPTAASPPMLPDIQKASTRRAPPPPMDDDDDEEESGSDSGQDAPAPGSRLSGKQPSNKGWSSDEDEKGPIRTTGRGPRYPNRPRGNLGIVQIPDGESSDEDIPLAAAVSRLTMKPPSQFAPQSDSEEEDKPLSALINNKSLSLPGIRSSTPLLGDNLGVPTREDDDDKPLGLRVSRIASPSIHGGQVDDDTPLAFHPEQQRRTQYQMMAQQQQAMMMQAQMHNSMFMGGPPSMMSPGFFGGPMTPGMMLPPPPMVMASPAPANDSAKYGRVDKWRHDVAVEGVP</sequence>
<feature type="compositionally biased region" description="Acidic residues" evidence="1">
    <location>
        <begin position="96"/>
        <end position="112"/>
    </location>
</feature>
<evidence type="ECO:0000313" key="2">
    <source>
        <dbReference type="EMBL" id="KDQ64487.1"/>
    </source>
</evidence>
<keyword evidence="3" id="KW-1185">Reference proteome</keyword>
<feature type="compositionally biased region" description="Basic and acidic residues" evidence="1">
    <location>
        <begin position="631"/>
        <end position="652"/>
    </location>
</feature>
<feature type="compositionally biased region" description="Polar residues" evidence="1">
    <location>
        <begin position="330"/>
        <end position="339"/>
    </location>
</feature>
<dbReference type="EMBL" id="KL197709">
    <property type="protein sequence ID" value="KDQ64487.1"/>
    <property type="molecule type" value="Genomic_DNA"/>
</dbReference>
<evidence type="ECO:0000313" key="3">
    <source>
        <dbReference type="Proteomes" id="UP000027265"/>
    </source>
</evidence>
<feature type="compositionally biased region" description="Pro residues" evidence="1">
    <location>
        <begin position="681"/>
        <end position="691"/>
    </location>
</feature>
<feature type="compositionally biased region" description="Low complexity" evidence="1">
    <location>
        <begin position="762"/>
        <end position="777"/>
    </location>
</feature>
<dbReference type="HOGENOM" id="CLU_014992_0_0_1"/>
<accession>A0A067QLW2</accession>
<feature type="compositionally biased region" description="Polar residues" evidence="1">
    <location>
        <begin position="742"/>
        <end position="751"/>
    </location>
</feature>
<feature type="compositionally biased region" description="Polar residues" evidence="1">
    <location>
        <begin position="287"/>
        <end position="298"/>
    </location>
</feature>
<feature type="compositionally biased region" description="Acidic residues" evidence="1">
    <location>
        <begin position="717"/>
        <end position="727"/>
    </location>
</feature>
<dbReference type="STRING" id="933084.A0A067QLW2"/>
<feature type="compositionally biased region" description="Basic and acidic residues" evidence="1">
    <location>
        <begin position="529"/>
        <end position="542"/>
    </location>
</feature>
<dbReference type="Proteomes" id="UP000027265">
    <property type="component" value="Unassembled WGS sequence"/>
</dbReference>
<feature type="compositionally biased region" description="Polar residues" evidence="1">
    <location>
        <begin position="570"/>
        <end position="579"/>
    </location>
</feature>
<feature type="region of interest" description="Disordered" evidence="1">
    <location>
        <begin position="71"/>
        <end position="223"/>
    </location>
</feature>
<dbReference type="InParanoid" id="A0A067QLW2"/>
<feature type="compositionally biased region" description="Basic residues" evidence="1">
    <location>
        <begin position="660"/>
        <end position="671"/>
    </location>
</feature>
<protein>
    <submittedName>
        <fullName evidence="2">Uncharacterized protein</fullName>
    </submittedName>
</protein>
<gene>
    <name evidence="2" type="ORF">JAAARDRAFT_118289</name>
</gene>
<organism evidence="2 3">
    <name type="scientific">Jaapia argillacea MUCL 33604</name>
    <dbReference type="NCBI Taxonomy" id="933084"/>
    <lineage>
        <taxon>Eukaryota</taxon>
        <taxon>Fungi</taxon>
        <taxon>Dikarya</taxon>
        <taxon>Basidiomycota</taxon>
        <taxon>Agaricomycotina</taxon>
        <taxon>Agaricomycetes</taxon>
        <taxon>Agaricomycetidae</taxon>
        <taxon>Jaapiales</taxon>
        <taxon>Jaapiaceae</taxon>
        <taxon>Jaapia</taxon>
    </lineage>
</organism>
<name>A0A067QLW2_9AGAM</name>
<feature type="region of interest" description="Disordered" evidence="1">
    <location>
        <begin position="631"/>
        <end position="822"/>
    </location>
</feature>